<evidence type="ECO:0000256" key="7">
    <source>
        <dbReference type="ARBA" id="ARBA00023136"/>
    </source>
</evidence>
<dbReference type="GO" id="GO:0005886">
    <property type="term" value="C:plasma membrane"/>
    <property type="evidence" value="ECO:0007669"/>
    <property type="project" value="UniProtKB-SubCell"/>
</dbReference>
<dbReference type="Proteomes" id="UP000602087">
    <property type="component" value="Unassembled WGS sequence"/>
</dbReference>
<feature type="transmembrane region" description="Helical" evidence="9">
    <location>
        <begin position="128"/>
        <end position="153"/>
    </location>
</feature>
<keyword evidence="11" id="KW-1185">Reference proteome</keyword>
<reference evidence="10" key="1">
    <citation type="submission" date="2020-12" db="EMBL/GenBank/DDBJ databases">
        <title>Sanguibacter suaedae sp. nov., isolated from Suaeda aralocaspica.</title>
        <authorList>
            <person name="Ma Q."/>
        </authorList>
    </citation>
    <scope>NUCLEOTIDE SEQUENCE</scope>
    <source>
        <strain evidence="10">YZGR15</strain>
    </source>
</reference>
<accession>A0A934I4W6</accession>
<evidence type="ECO:0000256" key="8">
    <source>
        <dbReference type="SAM" id="MobiDB-lite"/>
    </source>
</evidence>
<feature type="compositionally biased region" description="Basic and acidic residues" evidence="8">
    <location>
        <begin position="334"/>
        <end position="343"/>
    </location>
</feature>
<keyword evidence="7 9" id="KW-0472">Membrane</keyword>
<dbReference type="Pfam" id="PF01594">
    <property type="entry name" value="AI-2E_transport"/>
    <property type="match status" value="1"/>
</dbReference>
<name>A0A934I4W6_9MICO</name>
<evidence type="ECO:0000256" key="5">
    <source>
        <dbReference type="ARBA" id="ARBA00022692"/>
    </source>
</evidence>
<feature type="transmembrane region" description="Helical" evidence="9">
    <location>
        <begin position="255"/>
        <end position="275"/>
    </location>
</feature>
<comment type="similarity">
    <text evidence="2">Belongs to the autoinducer-2 exporter (AI-2E) (TC 2.A.86) family.</text>
</comment>
<feature type="transmembrane region" description="Helical" evidence="9">
    <location>
        <begin position="56"/>
        <end position="77"/>
    </location>
</feature>
<evidence type="ECO:0000256" key="4">
    <source>
        <dbReference type="ARBA" id="ARBA00022475"/>
    </source>
</evidence>
<dbReference type="EMBL" id="JAEINH010000003">
    <property type="protein sequence ID" value="MBI9114286.1"/>
    <property type="molecule type" value="Genomic_DNA"/>
</dbReference>
<dbReference type="GO" id="GO:0055085">
    <property type="term" value="P:transmembrane transport"/>
    <property type="evidence" value="ECO:0007669"/>
    <property type="project" value="TreeGrafter"/>
</dbReference>
<keyword evidence="5 9" id="KW-0812">Transmembrane</keyword>
<comment type="caution">
    <text evidence="10">The sequence shown here is derived from an EMBL/GenBank/DDBJ whole genome shotgun (WGS) entry which is preliminary data.</text>
</comment>
<keyword evidence="4" id="KW-1003">Cell membrane</keyword>
<evidence type="ECO:0000313" key="11">
    <source>
        <dbReference type="Proteomes" id="UP000602087"/>
    </source>
</evidence>
<gene>
    <name evidence="10" type="ORF">JAV76_04560</name>
</gene>
<dbReference type="InterPro" id="IPR002549">
    <property type="entry name" value="AI-2E-like"/>
</dbReference>
<dbReference type="PANTHER" id="PTHR21716:SF53">
    <property type="entry name" value="PERMEASE PERM-RELATED"/>
    <property type="match status" value="1"/>
</dbReference>
<evidence type="ECO:0000256" key="1">
    <source>
        <dbReference type="ARBA" id="ARBA00004651"/>
    </source>
</evidence>
<feature type="transmembrane region" description="Helical" evidence="9">
    <location>
        <begin position="229"/>
        <end position="248"/>
    </location>
</feature>
<evidence type="ECO:0000256" key="2">
    <source>
        <dbReference type="ARBA" id="ARBA00009773"/>
    </source>
</evidence>
<evidence type="ECO:0000256" key="3">
    <source>
        <dbReference type="ARBA" id="ARBA00022448"/>
    </source>
</evidence>
<feature type="region of interest" description="Disordered" evidence="8">
    <location>
        <begin position="334"/>
        <end position="357"/>
    </location>
</feature>
<dbReference type="AlphaFoldDB" id="A0A934I4W6"/>
<keyword evidence="3" id="KW-0813">Transport</keyword>
<proteinExistence type="inferred from homology"/>
<organism evidence="10 11">
    <name type="scientific">Sanguibacter suaedae</name>
    <dbReference type="NCBI Taxonomy" id="2795737"/>
    <lineage>
        <taxon>Bacteria</taxon>
        <taxon>Bacillati</taxon>
        <taxon>Actinomycetota</taxon>
        <taxon>Actinomycetes</taxon>
        <taxon>Micrococcales</taxon>
        <taxon>Sanguibacteraceae</taxon>
        <taxon>Sanguibacter</taxon>
    </lineage>
</organism>
<evidence type="ECO:0000313" key="10">
    <source>
        <dbReference type="EMBL" id="MBI9114286.1"/>
    </source>
</evidence>
<evidence type="ECO:0000256" key="9">
    <source>
        <dbReference type="SAM" id="Phobius"/>
    </source>
</evidence>
<protein>
    <submittedName>
        <fullName evidence="10">AI-2E family transporter</fullName>
    </submittedName>
</protein>
<comment type="subcellular location">
    <subcellularLocation>
        <location evidence="1">Cell membrane</location>
        <topology evidence="1">Multi-pass membrane protein</topology>
    </subcellularLocation>
</comment>
<evidence type="ECO:0000256" key="6">
    <source>
        <dbReference type="ARBA" id="ARBA00022989"/>
    </source>
</evidence>
<feature type="transmembrane region" description="Helical" evidence="9">
    <location>
        <begin position="194"/>
        <end position="217"/>
    </location>
</feature>
<dbReference type="PANTHER" id="PTHR21716">
    <property type="entry name" value="TRANSMEMBRANE PROTEIN"/>
    <property type="match status" value="1"/>
</dbReference>
<sequence length="357" mass="38383">MTVLAVFVAIFVWRALGSLSGLVVNLVIALFFALAMEPMILWLVRHGWKRGAATGVVMFGILAATAAVLALFGGMFVEQAGQLAKTLPDTYASVSVWLEDRLAVEVPPMAQLQTQLVDDWGDEVATRALAIGSSVIGGIFAFSVILLVAYYLAAAGPRFRASICAWLSPKNQTEVLRLWEVTQLKISDYINSRIVLAVVASVFTGVFLTIIDIPYALPLALFTGVVSQFVPTIGTYIGGALPIIFAVTTDGPQKAVMVLVFIVLYQQVENFWFAPKVSARALQMNPAVAFVSVLAFGAVFGALGAFLALPVAATIQAVASTYLQRHELVDSHMFRDPEQRPAESEQAGTEEPQTSSP</sequence>
<keyword evidence="6 9" id="KW-1133">Transmembrane helix</keyword>
<feature type="transmembrane region" description="Helical" evidence="9">
    <location>
        <begin position="287"/>
        <end position="315"/>
    </location>
</feature>